<keyword evidence="2" id="KW-1185">Reference proteome</keyword>
<accession>A0ACC4AN91</accession>
<comment type="caution">
    <text evidence="1">The sequence shown here is derived from an EMBL/GenBank/DDBJ whole genome shotgun (WGS) entry which is preliminary data.</text>
</comment>
<dbReference type="EMBL" id="RCHU02000017">
    <property type="protein sequence ID" value="KAL3567685.1"/>
    <property type="molecule type" value="Genomic_DNA"/>
</dbReference>
<proteinExistence type="predicted"/>
<reference evidence="1 2" key="1">
    <citation type="journal article" date="2024" name="Plant Biotechnol. J.">
        <title>Genome and CRISPR/Cas9 system of a widespread forest tree (Populus alba) in the world.</title>
        <authorList>
            <person name="Liu Y.J."/>
            <person name="Jiang P.F."/>
            <person name="Han X.M."/>
            <person name="Li X.Y."/>
            <person name="Wang H.M."/>
            <person name="Wang Y.J."/>
            <person name="Wang X.X."/>
            <person name="Zeng Q.Y."/>
        </authorList>
    </citation>
    <scope>NUCLEOTIDE SEQUENCE [LARGE SCALE GENOMIC DNA]</scope>
    <source>
        <strain evidence="2">cv. PAL-ZL1</strain>
    </source>
</reference>
<evidence type="ECO:0000313" key="2">
    <source>
        <dbReference type="Proteomes" id="UP000309997"/>
    </source>
</evidence>
<gene>
    <name evidence="1" type="ORF">D5086_030336</name>
</gene>
<evidence type="ECO:0000313" key="1">
    <source>
        <dbReference type="EMBL" id="KAL3567685.1"/>
    </source>
</evidence>
<organism evidence="1 2">
    <name type="scientific">Populus alba</name>
    <name type="common">White poplar</name>
    <dbReference type="NCBI Taxonomy" id="43335"/>
    <lineage>
        <taxon>Eukaryota</taxon>
        <taxon>Viridiplantae</taxon>
        <taxon>Streptophyta</taxon>
        <taxon>Embryophyta</taxon>
        <taxon>Tracheophyta</taxon>
        <taxon>Spermatophyta</taxon>
        <taxon>Magnoliopsida</taxon>
        <taxon>eudicotyledons</taxon>
        <taxon>Gunneridae</taxon>
        <taxon>Pentapetalae</taxon>
        <taxon>rosids</taxon>
        <taxon>fabids</taxon>
        <taxon>Malpighiales</taxon>
        <taxon>Salicaceae</taxon>
        <taxon>Saliceae</taxon>
        <taxon>Populus</taxon>
    </lineage>
</organism>
<dbReference type="Proteomes" id="UP000309997">
    <property type="component" value="Unassembled WGS sequence"/>
</dbReference>
<sequence length="130" mass="14536">MIAVKAMMDVTKRSSKLKAQISDFSKRLHRDQKGDTPIGSSNNKYTQIPKSLSFFSDVQAYNATEAAAISLPDILKICCYLTQCYRAQVGFCGVVVYQSKKANPRRSKSHLCLKDPSLNFKIRTQGPKLT</sequence>
<name>A0ACC4AN91_POPAL</name>
<protein>
    <submittedName>
        <fullName evidence="1">Uncharacterized protein</fullName>
    </submittedName>
</protein>